<accession>A0A508YSL0</accession>
<proteinExistence type="predicted"/>
<dbReference type="InterPro" id="IPR046461">
    <property type="entry name" value="TerL_ATPase"/>
</dbReference>
<dbReference type="RefSeq" id="WP_143113061.1">
    <property type="nucleotide sequence ID" value="NZ_CABFNH010000014.1"/>
</dbReference>
<dbReference type="EMBL" id="CABFNH010000014">
    <property type="protein sequence ID" value="VTZ90396.1"/>
    <property type="molecule type" value="Genomic_DNA"/>
</dbReference>
<name>A0A508YSL0_LIMMU</name>
<dbReference type="Pfam" id="PF03354">
    <property type="entry name" value="TerL_ATPase"/>
    <property type="match status" value="1"/>
</dbReference>
<evidence type="ECO:0000313" key="2">
    <source>
        <dbReference type="EMBL" id="VTZ90396.1"/>
    </source>
</evidence>
<reference evidence="2 3" key="1">
    <citation type="submission" date="2019-06" db="EMBL/GenBank/DDBJ databases">
        <authorList>
            <person name="Rodrigo-Torres L."/>
            <person name="Arahal R. D."/>
            <person name="Lucena T."/>
        </authorList>
    </citation>
    <scope>NUCLEOTIDE SEQUENCE [LARGE SCALE GENOMIC DNA]</scope>
    <source>
        <strain evidence="2 3">INIA P508</strain>
    </source>
</reference>
<gene>
    <name evidence="2" type="ORF">LMUP508_01157</name>
</gene>
<protein>
    <recommendedName>
        <fullName evidence="1">Terminase large subunit-like ATPase domain-containing protein</fullName>
    </recommendedName>
</protein>
<dbReference type="PANTHER" id="PTHR41287">
    <property type="match status" value="1"/>
</dbReference>
<evidence type="ECO:0000259" key="1">
    <source>
        <dbReference type="Pfam" id="PF03354"/>
    </source>
</evidence>
<dbReference type="AlphaFoldDB" id="A0A508YSL0"/>
<feature type="domain" description="Terminase large subunit-like ATPase" evidence="1">
    <location>
        <begin position="117"/>
        <end position="153"/>
    </location>
</feature>
<organism evidence="2 3">
    <name type="scientific">Limosilactobacillus mucosae</name>
    <name type="common">Lactobacillus mucosae</name>
    <dbReference type="NCBI Taxonomy" id="97478"/>
    <lineage>
        <taxon>Bacteria</taxon>
        <taxon>Bacillati</taxon>
        <taxon>Bacillota</taxon>
        <taxon>Bacilli</taxon>
        <taxon>Lactobacillales</taxon>
        <taxon>Lactobacillaceae</taxon>
        <taxon>Limosilactobacillus</taxon>
    </lineage>
</organism>
<dbReference type="Proteomes" id="UP000365705">
    <property type="component" value="Unassembled WGS sequence"/>
</dbReference>
<sequence length="157" mass="18348">MTTKTSNENPLDMDYSGIVKWANDYVEQEKSLGHILTMPAPMLLTTIYARMVVEGSITAGKWVKLACERHLKDLKRSEEDPNYPWTFDEEKAWRPIRFIEKKCHPSKGDFKRLVLQPWQHFFVGSIFGWVNKETGLRRFREALVFLGRKNGKLVSPF</sequence>
<dbReference type="InterPro" id="IPR005021">
    <property type="entry name" value="Terminase_largesu-like"/>
</dbReference>
<dbReference type="PANTHER" id="PTHR41287:SF1">
    <property type="entry name" value="PROTEIN YMFN"/>
    <property type="match status" value="1"/>
</dbReference>
<evidence type="ECO:0000313" key="3">
    <source>
        <dbReference type="Proteomes" id="UP000365705"/>
    </source>
</evidence>